<feature type="compositionally biased region" description="Polar residues" evidence="3">
    <location>
        <begin position="69"/>
        <end position="78"/>
    </location>
</feature>
<gene>
    <name evidence="6" type="ORF">MUN82_16885</name>
</gene>
<keyword evidence="7" id="KW-1185">Reference proteome</keyword>
<comment type="similarity">
    <text evidence="1">Belongs to the Gfo/Idh/MocA family.</text>
</comment>
<dbReference type="SUPFAM" id="SSF55347">
    <property type="entry name" value="Glyceraldehyde-3-phosphate dehydrogenase-like, C-terminal domain"/>
    <property type="match status" value="1"/>
</dbReference>
<protein>
    <submittedName>
        <fullName evidence="6">Gfo/Idh/MocA family oxidoreductase</fullName>
    </submittedName>
</protein>
<keyword evidence="2" id="KW-0560">Oxidoreductase</keyword>
<sequence>MSITNELLNTVLREARREVSRKEFLNLAGRGLAVGVAAGTLASCQDKSGAASGGGAVAATVPTTGTPASQVDASTTYTAPDGQKIPSSEAVSPPAKVPTDVEKPIELEAWKSDVDPQSGPTPTPLPPDRRVGYALVGLGHLTLEELLPAFGECKKSKPVALVSGSPEKLKKVAAQYGIKPESCYSYENYEKLKDNPEVKAIYIVLPNSMHAEYVIRGAQTGKHILCEKPMATSPEECQAMIDACNKNKVKLMIAYRIQYEPYNRQVRDMIRDKKFGEVKYIQAQNSQSSANPDHWRHKKALAGGGALPDIGLYCLNTTRFLLGTEPTEVFAYSYSTPGNPLFKEVEEMMTFQLRFPNGIIVDNITHYNTHDSRFYRVNTEKGWLHLNNAYAYTGQQLQTSHAEGKAKMENHITIPAKNQFAAEMDHFSECILDNKKPHTPGEEGLQDHRIMAAIYQSAREGRPVKLAPVQGTDVFRGPEPKEA</sequence>
<feature type="domain" description="Gfo/Idh/MocA-like oxidoreductase N-terminal" evidence="4">
    <location>
        <begin position="132"/>
        <end position="255"/>
    </location>
</feature>
<dbReference type="RefSeq" id="WP_245092348.1">
    <property type="nucleotide sequence ID" value="NZ_CP095053.1"/>
</dbReference>
<dbReference type="InterPro" id="IPR050984">
    <property type="entry name" value="Gfo/Idh/MocA_domain"/>
</dbReference>
<dbReference type="Gene3D" id="3.30.360.10">
    <property type="entry name" value="Dihydrodipicolinate Reductase, domain 2"/>
    <property type="match status" value="1"/>
</dbReference>
<dbReference type="InterPro" id="IPR004104">
    <property type="entry name" value="Gfo/Idh/MocA-like_OxRdtase_C"/>
</dbReference>
<accession>A0A8T9STD7</accession>
<dbReference type="KEGG" id="haei:MUN82_16885"/>
<evidence type="ECO:0000256" key="2">
    <source>
        <dbReference type="ARBA" id="ARBA00023002"/>
    </source>
</evidence>
<evidence type="ECO:0000259" key="4">
    <source>
        <dbReference type="Pfam" id="PF01408"/>
    </source>
</evidence>
<dbReference type="InterPro" id="IPR036291">
    <property type="entry name" value="NAD(P)-bd_dom_sf"/>
</dbReference>
<dbReference type="EMBL" id="CP095053">
    <property type="protein sequence ID" value="UOR04611.1"/>
    <property type="molecule type" value="Genomic_DNA"/>
</dbReference>
<name>A0A8T9STD7_9BACT</name>
<dbReference type="Proteomes" id="UP000829925">
    <property type="component" value="Chromosome"/>
</dbReference>
<evidence type="ECO:0000313" key="7">
    <source>
        <dbReference type="Proteomes" id="UP000829925"/>
    </source>
</evidence>
<dbReference type="Pfam" id="PF02894">
    <property type="entry name" value="GFO_IDH_MocA_C"/>
    <property type="match status" value="1"/>
</dbReference>
<dbReference type="SUPFAM" id="SSF51735">
    <property type="entry name" value="NAD(P)-binding Rossmann-fold domains"/>
    <property type="match status" value="1"/>
</dbReference>
<reference evidence="6 7" key="1">
    <citation type="submission" date="2022-04" db="EMBL/GenBank/DDBJ databases">
        <title>Hymenobacter sp. isolated from the air.</title>
        <authorList>
            <person name="Won M."/>
            <person name="Lee C.-M."/>
            <person name="Woen H.-Y."/>
            <person name="Kwon S.-W."/>
        </authorList>
    </citation>
    <scope>NUCLEOTIDE SEQUENCE [LARGE SCALE GENOMIC DNA]</scope>
    <source>
        <strain evidence="7">5413 J-13</strain>
    </source>
</reference>
<evidence type="ECO:0000313" key="6">
    <source>
        <dbReference type="EMBL" id="UOR04611.1"/>
    </source>
</evidence>
<feature type="region of interest" description="Disordered" evidence="3">
    <location>
        <begin position="62"/>
        <end position="128"/>
    </location>
</feature>
<dbReference type="PRINTS" id="PR01775">
    <property type="entry name" value="GLFROXRDTASE"/>
</dbReference>
<dbReference type="GO" id="GO:0000166">
    <property type="term" value="F:nucleotide binding"/>
    <property type="evidence" value="ECO:0007669"/>
    <property type="project" value="InterPro"/>
</dbReference>
<dbReference type="Gene3D" id="3.40.50.720">
    <property type="entry name" value="NAD(P)-binding Rossmann-like Domain"/>
    <property type="match status" value="1"/>
</dbReference>
<dbReference type="InterPro" id="IPR008354">
    <property type="entry name" value="Glc-Fru_OxRdtase_bac"/>
</dbReference>
<organism evidence="6 7">
    <name type="scientific">Hymenobacter aerilatus</name>
    <dbReference type="NCBI Taxonomy" id="2932251"/>
    <lineage>
        <taxon>Bacteria</taxon>
        <taxon>Pseudomonadati</taxon>
        <taxon>Bacteroidota</taxon>
        <taxon>Cytophagia</taxon>
        <taxon>Cytophagales</taxon>
        <taxon>Hymenobacteraceae</taxon>
        <taxon>Hymenobacter</taxon>
    </lineage>
</organism>
<feature type="compositionally biased region" description="Basic and acidic residues" evidence="3">
    <location>
        <begin position="99"/>
        <end position="114"/>
    </location>
</feature>
<dbReference type="Pfam" id="PF01408">
    <property type="entry name" value="GFO_IDH_MocA"/>
    <property type="match status" value="1"/>
</dbReference>
<dbReference type="AlphaFoldDB" id="A0A8T9STD7"/>
<feature type="domain" description="Gfo/Idh/MocA-like oxidoreductase C-terminal" evidence="5">
    <location>
        <begin position="267"/>
        <end position="466"/>
    </location>
</feature>
<dbReference type="InterPro" id="IPR000683">
    <property type="entry name" value="Gfo/Idh/MocA-like_OxRdtase_N"/>
</dbReference>
<proteinExistence type="inferred from homology"/>
<dbReference type="PANTHER" id="PTHR22604">
    <property type="entry name" value="OXIDOREDUCTASES"/>
    <property type="match status" value="1"/>
</dbReference>
<evidence type="ECO:0000259" key="5">
    <source>
        <dbReference type="Pfam" id="PF02894"/>
    </source>
</evidence>
<evidence type="ECO:0000256" key="1">
    <source>
        <dbReference type="ARBA" id="ARBA00010928"/>
    </source>
</evidence>
<evidence type="ECO:0000256" key="3">
    <source>
        <dbReference type="SAM" id="MobiDB-lite"/>
    </source>
</evidence>
<dbReference type="GO" id="GO:0016491">
    <property type="term" value="F:oxidoreductase activity"/>
    <property type="evidence" value="ECO:0007669"/>
    <property type="project" value="UniProtKB-KW"/>
</dbReference>
<dbReference type="PANTHER" id="PTHR22604:SF105">
    <property type="entry name" value="TRANS-1,2-DIHYDROBENZENE-1,2-DIOL DEHYDROGENASE"/>
    <property type="match status" value="1"/>
</dbReference>